<name>A0A371GB37_MUCPR</name>
<keyword evidence="3" id="KW-0863">Zinc-finger</keyword>
<evidence type="ECO:0000259" key="5">
    <source>
        <dbReference type="PROSITE" id="PS50158"/>
    </source>
</evidence>
<dbReference type="GO" id="GO:0016787">
    <property type="term" value="F:hydrolase activity"/>
    <property type="evidence" value="ECO:0007669"/>
    <property type="project" value="UniProtKB-KW"/>
</dbReference>
<proteinExistence type="predicted"/>
<keyword evidence="2" id="KW-0378">Hydrolase</keyword>
<dbReference type="Gene3D" id="3.30.420.10">
    <property type="entry name" value="Ribonuclease H-like superfamily/Ribonuclease H"/>
    <property type="match status" value="1"/>
</dbReference>
<dbReference type="InterPro" id="IPR001878">
    <property type="entry name" value="Znf_CCHC"/>
</dbReference>
<feature type="non-terminal residue" evidence="6">
    <location>
        <position position="1"/>
    </location>
</feature>
<evidence type="ECO:0000256" key="1">
    <source>
        <dbReference type="ARBA" id="ARBA00022723"/>
    </source>
</evidence>
<keyword evidence="1" id="KW-0479">Metal-binding</keyword>
<dbReference type="InterPro" id="IPR036875">
    <property type="entry name" value="Znf_CCHC_sf"/>
</dbReference>
<dbReference type="InterPro" id="IPR013103">
    <property type="entry name" value="RVT_2"/>
</dbReference>
<dbReference type="SUPFAM" id="SSF53098">
    <property type="entry name" value="Ribonuclease H-like"/>
    <property type="match status" value="1"/>
</dbReference>
<evidence type="ECO:0000256" key="2">
    <source>
        <dbReference type="ARBA" id="ARBA00022801"/>
    </source>
</evidence>
<dbReference type="InterPro" id="IPR036397">
    <property type="entry name" value="RNaseH_sf"/>
</dbReference>
<feature type="region of interest" description="Disordered" evidence="4">
    <location>
        <begin position="44"/>
        <end position="69"/>
    </location>
</feature>
<dbReference type="InterPro" id="IPR012337">
    <property type="entry name" value="RNaseH-like_sf"/>
</dbReference>
<evidence type="ECO:0000313" key="7">
    <source>
        <dbReference type="Proteomes" id="UP000257109"/>
    </source>
</evidence>
<reference evidence="6" key="1">
    <citation type="submission" date="2018-05" db="EMBL/GenBank/DDBJ databases">
        <title>Draft genome of Mucuna pruriens seed.</title>
        <authorList>
            <person name="Nnadi N.E."/>
            <person name="Vos R."/>
            <person name="Hasami M.H."/>
            <person name="Devisetty U.K."/>
            <person name="Aguiy J.C."/>
        </authorList>
    </citation>
    <scope>NUCLEOTIDE SEQUENCE [LARGE SCALE GENOMIC DNA]</scope>
    <source>
        <strain evidence="6">JCA_2017</strain>
    </source>
</reference>
<dbReference type="PANTHER" id="PTHR42648">
    <property type="entry name" value="TRANSPOSASE, PUTATIVE-RELATED"/>
    <property type="match status" value="1"/>
</dbReference>
<gene>
    <name evidence="6" type="ORF">CR513_30939</name>
</gene>
<comment type="caution">
    <text evidence="6">The sequence shown here is derived from an EMBL/GenBank/DDBJ whole genome shotgun (WGS) entry which is preliminary data.</text>
</comment>
<feature type="domain" description="CCHC-type" evidence="5">
    <location>
        <begin position="30"/>
        <end position="45"/>
    </location>
</feature>
<dbReference type="GO" id="GO:0003676">
    <property type="term" value="F:nucleic acid binding"/>
    <property type="evidence" value="ECO:0007669"/>
    <property type="project" value="InterPro"/>
</dbReference>
<dbReference type="InterPro" id="IPR039537">
    <property type="entry name" value="Retrotran_Ty1/copia-like"/>
</dbReference>
<keyword evidence="7" id="KW-1185">Reference proteome</keyword>
<evidence type="ECO:0000256" key="4">
    <source>
        <dbReference type="SAM" id="MobiDB-lite"/>
    </source>
</evidence>
<sequence>MNKIFKNKKHLNDKFGIDCDKKKDKSTSHCLNCRKFGHFSYDCSERPRQKGSKTLRTKKKGPKSDHGEFENENFQRFYEESDILHKFFAPRTPQQNGAIEKKNKPLHEMARIMRFHQMNIKRVFLNDINEEVYVEQPLGFKSDSFPNNVFKLKKALFDLKQAPHAWYEN</sequence>
<dbReference type="AlphaFoldDB" id="A0A371GB37"/>
<dbReference type="PANTHER" id="PTHR42648:SF18">
    <property type="entry name" value="RETROTRANSPOSON, UNCLASSIFIED-LIKE PROTEIN"/>
    <property type="match status" value="1"/>
</dbReference>
<dbReference type="GO" id="GO:0008270">
    <property type="term" value="F:zinc ion binding"/>
    <property type="evidence" value="ECO:0007669"/>
    <property type="project" value="UniProtKB-KW"/>
</dbReference>
<dbReference type="PROSITE" id="PS50158">
    <property type="entry name" value="ZF_CCHC"/>
    <property type="match status" value="1"/>
</dbReference>
<dbReference type="Proteomes" id="UP000257109">
    <property type="component" value="Unassembled WGS sequence"/>
</dbReference>
<dbReference type="OrthoDB" id="1751476at2759"/>
<organism evidence="6 7">
    <name type="scientific">Mucuna pruriens</name>
    <name type="common">Velvet bean</name>
    <name type="synonym">Dolichos pruriens</name>
    <dbReference type="NCBI Taxonomy" id="157652"/>
    <lineage>
        <taxon>Eukaryota</taxon>
        <taxon>Viridiplantae</taxon>
        <taxon>Streptophyta</taxon>
        <taxon>Embryophyta</taxon>
        <taxon>Tracheophyta</taxon>
        <taxon>Spermatophyta</taxon>
        <taxon>Magnoliopsida</taxon>
        <taxon>eudicotyledons</taxon>
        <taxon>Gunneridae</taxon>
        <taxon>Pentapetalae</taxon>
        <taxon>rosids</taxon>
        <taxon>fabids</taxon>
        <taxon>Fabales</taxon>
        <taxon>Fabaceae</taxon>
        <taxon>Papilionoideae</taxon>
        <taxon>50 kb inversion clade</taxon>
        <taxon>NPAAA clade</taxon>
        <taxon>indigoferoid/millettioid clade</taxon>
        <taxon>Phaseoleae</taxon>
        <taxon>Mucuna</taxon>
    </lineage>
</organism>
<evidence type="ECO:0000256" key="3">
    <source>
        <dbReference type="PROSITE-ProRule" id="PRU00047"/>
    </source>
</evidence>
<keyword evidence="3" id="KW-0862">Zinc</keyword>
<protein>
    <recommendedName>
        <fullName evidence="5">CCHC-type domain-containing protein</fullName>
    </recommendedName>
</protein>
<evidence type="ECO:0000313" key="6">
    <source>
        <dbReference type="EMBL" id="RDX87573.1"/>
    </source>
</evidence>
<dbReference type="Pfam" id="PF07727">
    <property type="entry name" value="RVT_2"/>
    <property type="match status" value="1"/>
</dbReference>
<feature type="compositionally biased region" description="Basic residues" evidence="4">
    <location>
        <begin position="49"/>
        <end position="61"/>
    </location>
</feature>
<dbReference type="SUPFAM" id="SSF57756">
    <property type="entry name" value="Retrovirus zinc finger-like domains"/>
    <property type="match status" value="1"/>
</dbReference>
<dbReference type="EMBL" id="QJKJ01006191">
    <property type="protein sequence ID" value="RDX87573.1"/>
    <property type="molecule type" value="Genomic_DNA"/>
</dbReference>
<accession>A0A371GB37</accession>